<protein>
    <submittedName>
        <fullName evidence="2">Uncharacterized protein</fullName>
    </submittedName>
</protein>
<evidence type="ECO:0000313" key="2">
    <source>
        <dbReference type="EMBL" id="KAG2323102.1"/>
    </source>
</evidence>
<keyword evidence="3" id="KW-1185">Reference proteome</keyword>
<dbReference type="AlphaFoldDB" id="A0A8X7W4V3"/>
<name>A0A8X7W4V3_BRACI</name>
<proteinExistence type="predicted"/>
<feature type="compositionally biased region" description="Low complexity" evidence="1">
    <location>
        <begin position="20"/>
        <end position="32"/>
    </location>
</feature>
<sequence>MLRKTATGDRHNPRNEDGLSMSRPSSPVDPSSDGVKEISDGGILSVEEAIGGDEGLKDWMGLVDLEWGKQTVEDGELPGSQVSGEKHTG</sequence>
<reference evidence="2 3" key="1">
    <citation type="submission" date="2020-02" db="EMBL/GenBank/DDBJ databases">
        <authorList>
            <person name="Ma Q."/>
            <person name="Huang Y."/>
            <person name="Song X."/>
            <person name="Pei D."/>
        </authorList>
    </citation>
    <scope>NUCLEOTIDE SEQUENCE [LARGE SCALE GENOMIC DNA]</scope>
    <source>
        <strain evidence="2">Sxm20200214</strain>
        <tissue evidence="2">Leaf</tissue>
    </source>
</reference>
<dbReference type="Proteomes" id="UP000886595">
    <property type="component" value="Unassembled WGS sequence"/>
</dbReference>
<organism evidence="2 3">
    <name type="scientific">Brassica carinata</name>
    <name type="common">Ethiopian mustard</name>
    <name type="synonym">Abyssinian cabbage</name>
    <dbReference type="NCBI Taxonomy" id="52824"/>
    <lineage>
        <taxon>Eukaryota</taxon>
        <taxon>Viridiplantae</taxon>
        <taxon>Streptophyta</taxon>
        <taxon>Embryophyta</taxon>
        <taxon>Tracheophyta</taxon>
        <taxon>Spermatophyta</taxon>
        <taxon>Magnoliopsida</taxon>
        <taxon>eudicotyledons</taxon>
        <taxon>Gunneridae</taxon>
        <taxon>Pentapetalae</taxon>
        <taxon>rosids</taxon>
        <taxon>malvids</taxon>
        <taxon>Brassicales</taxon>
        <taxon>Brassicaceae</taxon>
        <taxon>Brassiceae</taxon>
        <taxon>Brassica</taxon>
    </lineage>
</organism>
<gene>
    <name evidence="2" type="ORF">Bca52824_016315</name>
</gene>
<feature type="compositionally biased region" description="Basic and acidic residues" evidence="1">
    <location>
        <begin position="1"/>
        <end position="17"/>
    </location>
</feature>
<comment type="caution">
    <text evidence="2">The sequence shown here is derived from an EMBL/GenBank/DDBJ whole genome shotgun (WGS) entry which is preliminary data.</text>
</comment>
<feature type="region of interest" description="Disordered" evidence="1">
    <location>
        <begin position="1"/>
        <end position="40"/>
    </location>
</feature>
<evidence type="ECO:0000256" key="1">
    <source>
        <dbReference type="SAM" id="MobiDB-lite"/>
    </source>
</evidence>
<accession>A0A8X7W4V3</accession>
<evidence type="ECO:0000313" key="3">
    <source>
        <dbReference type="Proteomes" id="UP000886595"/>
    </source>
</evidence>
<dbReference type="EMBL" id="JAAMPC010000003">
    <property type="protein sequence ID" value="KAG2323102.1"/>
    <property type="molecule type" value="Genomic_DNA"/>
</dbReference>